<dbReference type="FunFam" id="3.40.50.720:FF:000178">
    <property type="entry name" value="Saccharopine dehydrogenase-like oxidoreductase"/>
    <property type="match status" value="1"/>
</dbReference>
<feature type="domain" description="Saccharopine dehydrogenase NADP binding" evidence="3">
    <location>
        <begin position="59"/>
        <end position="190"/>
    </location>
</feature>
<dbReference type="Gene3D" id="3.40.50.720">
    <property type="entry name" value="NAD(P)-binding Rossmann-like Domain"/>
    <property type="match status" value="1"/>
</dbReference>
<evidence type="ECO:0000313" key="4">
    <source>
        <dbReference type="EMBL" id="VVC37546.1"/>
    </source>
</evidence>
<keyword evidence="2" id="KW-0472">Membrane</keyword>
<dbReference type="PANTHER" id="PTHR12286">
    <property type="entry name" value="SACCHAROPINE DEHYDROGENASE-LIKE OXIDOREDUCTASE"/>
    <property type="match status" value="1"/>
</dbReference>
<dbReference type="GO" id="GO:0005811">
    <property type="term" value="C:lipid droplet"/>
    <property type="evidence" value="ECO:0007669"/>
    <property type="project" value="TreeGrafter"/>
</dbReference>
<dbReference type="InterPro" id="IPR036291">
    <property type="entry name" value="NAD(P)-bd_dom_sf"/>
</dbReference>
<dbReference type="AlphaFoldDB" id="A0A5E4N4P3"/>
<dbReference type="PANTHER" id="PTHR12286:SF5">
    <property type="entry name" value="SACCHAROPINE DEHYDROGENASE-LIKE OXIDOREDUCTASE"/>
    <property type="match status" value="1"/>
</dbReference>
<name>A0A5E4N4P3_9HEMI</name>
<proteinExistence type="inferred from homology"/>
<comment type="similarity">
    <text evidence="1">Belongs to the saccharopine dehydrogenase family.</text>
</comment>
<organism evidence="4 5">
    <name type="scientific">Cinara cedri</name>
    <dbReference type="NCBI Taxonomy" id="506608"/>
    <lineage>
        <taxon>Eukaryota</taxon>
        <taxon>Metazoa</taxon>
        <taxon>Ecdysozoa</taxon>
        <taxon>Arthropoda</taxon>
        <taxon>Hexapoda</taxon>
        <taxon>Insecta</taxon>
        <taxon>Pterygota</taxon>
        <taxon>Neoptera</taxon>
        <taxon>Paraneoptera</taxon>
        <taxon>Hemiptera</taxon>
        <taxon>Sternorrhyncha</taxon>
        <taxon>Aphidomorpha</taxon>
        <taxon>Aphidoidea</taxon>
        <taxon>Aphididae</taxon>
        <taxon>Lachninae</taxon>
        <taxon>Cinara</taxon>
    </lineage>
</organism>
<dbReference type="GO" id="GO:0005886">
    <property type="term" value="C:plasma membrane"/>
    <property type="evidence" value="ECO:0007669"/>
    <property type="project" value="TreeGrafter"/>
</dbReference>
<dbReference type="EMBL" id="CABPRJ010001449">
    <property type="protein sequence ID" value="VVC37546.1"/>
    <property type="molecule type" value="Genomic_DNA"/>
</dbReference>
<protein>
    <submittedName>
        <fullName evidence="4">Saccharopine dehydrogenase, NADP binding domain,NAD(P)-binding domain</fullName>
    </submittedName>
</protein>
<keyword evidence="2" id="KW-0812">Transmembrane</keyword>
<evidence type="ECO:0000313" key="5">
    <source>
        <dbReference type="Proteomes" id="UP000325440"/>
    </source>
</evidence>
<reference evidence="4 5" key="1">
    <citation type="submission" date="2019-08" db="EMBL/GenBank/DDBJ databases">
        <authorList>
            <person name="Alioto T."/>
            <person name="Alioto T."/>
            <person name="Gomez Garrido J."/>
        </authorList>
    </citation>
    <scope>NUCLEOTIDE SEQUENCE [LARGE SCALE GENOMIC DNA]</scope>
</reference>
<evidence type="ECO:0000259" key="3">
    <source>
        <dbReference type="Pfam" id="PF03435"/>
    </source>
</evidence>
<dbReference type="InterPro" id="IPR051276">
    <property type="entry name" value="Saccharopine_DH-like_oxidrdct"/>
</dbReference>
<gene>
    <name evidence="4" type="ORF">CINCED_3A024175</name>
</gene>
<dbReference type="SUPFAM" id="SSF51735">
    <property type="entry name" value="NAD(P)-binding Rossmann-fold domains"/>
    <property type="match status" value="1"/>
</dbReference>
<dbReference type="GO" id="GO:0009247">
    <property type="term" value="P:glycolipid biosynthetic process"/>
    <property type="evidence" value="ECO:0007669"/>
    <property type="project" value="TreeGrafter"/>
</dbReference>
<keyword evidence="2" id="KW-1133">Transmembrane helix</keyword>
<accession>A0A5E4N4P3</accession>
<dbReference type="OrthoDB" id="10268090at2759"/>
<dbReference type="GO" id="GO:0005739">
    <property type="term" value="C:mitochondrion"/>
    <property type="evidence" value="ECO:0007669"/>
    <property type="project" value="TreeGrafter"/>
</dbReference>
<evidence type="ECO:0000256" key="1">
    <source>
        <dbReference type="ARBA" id="ARBA00038048"/>
    </source>
</evidence>
<evidence type="ECO:0000256" key="2">
    <source>
        <dbReference type="SAM" id="Phobius"/>
    </source>
</evidence>
<dbReference type="InterPro" id="IPR005097">
    <property type="entry name" value="Sacchrp_dh_NADP-bd"/>
</dbReference>
<dbReference type="Pfam" id="PF03435">
    <property type="entry name" value="Sacchrp_dh_NADP"/>
    <property type="match status" value="1"/>
</dbReference>
<keyword evidence="5" id="KW-1185">Reference proteome</keyword>
<dbReference type="Proteomes" id="UP000325440">
    <property type="component" value="Unassembled WGS sequence"/>
</dbReference>
<sequence length="487" mass="55074">MHSQSSVHTLDQQSTGTAFNELTNLKKQNKMVNLSLEENIVNSNLEEEMSQTSKRKYDIIVFGASGFTGQFVVMEMGFFSQIYNLTWAIAGRNTNKLQNVLDKMYKTQSGIEDKKIDIINADLNDIKSVMKMALSTSVIINCVGPYYIYGEVVVKSCVLCSTHYLDVTGESLFMEKMAFLYNSKAEENNSLIISALGMESVPADIGVEYLYNNFNGDLKNVDIYMKLYSISNAFPSSALIHEGTWISAILHLSTQKQRLYYRTLLDELMGINRVNPTILKILHKQNISIKKDKKKWCLAFPEPDQSVIVRSIHHAKTKDNLPYNFYARNYIVFGSLITAIIALLMFAILSFMVKFEPIRKLFIQFPKIFSFGIATKTGPNEKLMENGRMLLTLIGYGSVSIQSETNINEIKHGVKKTIVKFKAKNPGYGFTSKAIVLAAVTILRDNVIKRGVLTPAAAFRNTQYLNRLIEYDAATIEIESEQIIYKN</sequence>
<feature type="transmembrane region" description="Helical" evidence="2">
    <location>
        <begin position="330"/>
        <end position="353"/>
    </location>
</feature>